<dbReference type="InterPro" id="IPR006439">
    <property type="entry name" value="HAD-SF_hydro_IA"/>
</dbReference>
<dbReference type="Gene3D" id="3.40.50.1000">
    <property type="entry name" value="HAD superfamily/HAD-like"/>
    <property type="match status" value="1"/>
</dbReference>
<dbReference type="Pfam" id="PF00702">
    <property type="entry name" value="Hydrolase"/>
    <property type="match status" value="1"/>
</dbReference>
<keyword evidence="1" id="KW-0378">Hydrolase</keyword>
<evidence type="ECO:0000313" key="2">
    <source>
        <dbReference type="Proteomes" id="UP000552644"/>
    </source>
</evidence>
<dbReference type="GO" id="GO:0016787">
    <property type="term" value="F:hydrolase activity"/>
    <property type="evidence" value="ECO:0007669"/>
    <property type="project" value="UniProtKB-KW"/>
</dbReference>
<comment type="caution">
    <text evidence="1">The sequence shown here is derived from an EMBL/GenBank/DDBJ whole genome shotgun (WGS) entry which is preliminary data.</text>
</comment>
<dbReference type="InterPro" id="IPR036412">
    <property type="entry name" value="HAD-like_sf"/>
</dbReference>
<sequence>MSPFDAVLCDFDGVLRVHDARVQAGIDHGYGLAPGTVLATALSPALIGPAVLGEITFEEWEAALVTEFTGLLGSPERATRLVGEFMAVPARVDERVRELLALAQRHVPVVLVTNATTRLEEELDGLGLTLFADEVVSSARVGVAKPDRRVYELAAARAGAVPERCLFIDDRRENVEAATLLGMTGVHFREAEDLRRVWAEAGWE</sequence>
<dbReference type="EMBL" id="JACHJP010000001">
    <property type="protein sequence ID" value="MBB4913043.1"/>
    <property type="molecule type" value="Genomic_DNA"/>
</dbReference>
<evidence type="ECO:0000313" key="1">
    <source>
        <dbReference type="EMBL" id="MBB4913043.1"/>
    </source>
</evidence>
<dbReference type="NCBIfam" id="TIGR01509">
    <property type="entry name" value="HAD-SF-IA-v3"/>
    <property type="match status" value="1"/>
</dbReference>
<reference evidence="1 2" key="1">
    <citation type="submission" date="2020-08" db="EMBL/GenBank/DDBJ databases">
        <title>Genomic Encyclopedia of Type Strains, Phase III (KMG-III): the genomes of soil and plant-associated and newly described type strains.</title>
        <authorList>
            <person name="Whitman W."/>
        </authorList>
    </citation>
    <scope>NUCLEOTIDE SEQUENCE [LARGE SCALE GENOMIC DNA]</scope>
    <source>
        <strain evidence="1 2">CECT 8840</strain>
    </source>
</reference>
<dbReference type="Proteomes" id="UP000552644">
    <property type="component" value="Unassembled WGS sequence"/>
</dbReference>
<keyword evidence="2" id="KW-1185">Reference proteome</keyword>
<dbReference type="PRINTS" id="PR00413">
    <property type="entry name" value="HADHALOGNASE"/>
</dbReference>
<gene>
    <name evidence="1" type="ORF">FHS44_000115</name>
</gene>
<protein>
    <submittedName>
        <fullName evidence="1">Putative hydrolase of the HAD superfamily</fullName>
    </submittedName>
</protein>
<dbReference type="SUPFAM" id="SSF56784">
    <property type="entry name" value="HAD-like"/>
    <property type="match status" value="1"/>
</dbReference>
<organism evidence="1 2">
    <name type="scientific">Streptosporangium saharense</name>
    <dbReference type="NCBI Taxonomy" id="1706840"/>
    <lineage>
        <taxon>Bacteria</taxon>
        <taxon>Bacillati</taxon>
        <taxon>Actinomycetota</taxon>
        <taxon>Actinomycetes</taxon>
        <taxon>Streptosporangiales</taxon>
        <taxon>Streptosporangiaceae</taxon>
        <taxon>Streptosporangium</taxon>
    </lineage>
</organism>
<name>A0A7W7QGK8_9ACTN</name>
<dbReference type="RefSeq" id="WP_184711875.1">
    <property type="nucleotide sequence ID" value="NZ_JACHJP010000001.1"/>
</dbReference>
<dbReference type="PANTHER" id="PTHR43611">
    <property type="entry name" value="ALPHA-D-GLUCOSE 1-PHOSPHATE PHOSPHATASE"/>
    <property type="match status" value="1"/>
</dbReference>
<accession>A0A7W7QGK8</accession>
<proteinExistence type="predicted"/>
<dbReference type="InterPro" id="IPR023214">
    <property type="entry name" value="HAD_sf"/>
</dbReference>
<dbReference type="AlphaFoldDB" id="A0A7W7QGK8"/>
<dbReference type="PANTHER" id="PTHR43611:SF3">
    <property type="entry name" value="FLAVIN MONONUCLEOTIDE HYDROLASE 1, CHLOROPLATIC"/>
    <property type="match status" value="1"/>
</dbReference>